<dbReference type="NCBIfam" id="NF008268">
    <property type="entry name" value="PRK11040.1"/>
    <property type="match status" value="1"/>
</dbReference>
<dbReference type="Pfam" id="PF01523">
    <property type="entry name" value="PmbA_TldD_1st"/>
    <property type="match status" value="1"/>
</dbReference>
<accession>A0AAE3L423</accession>
<sequence>MSATASNLVPLRDQPDALLELIDFVIKEALRQGADAAEADISVGDGLTATARMGEVETLEHQRDKGLSLAVYVGEPGNQRKGQASSSDLNKPALIETVRAALSIARHTKADACSGLADAGLMAANVPDLDLYHPWNIDPQAALERALACEQAARDFDGRIENSDGASVNTMAGAGYYGNSHGFRGGWPFSRHSLDCAVIARDAHGMQRDGWYSVARAAADLDTAENVGRRAGERTIQRLNARRLATSSASVIFEAEAARSLFGHLVAAVSGGNLYRRSSFLLDRLGERIFPEFVHIHEQPHLPKAMGSAAFDDEGVATRARDLVSDGVLQGYVLGSYSARKLGLQTTANAGGVHNLTIESGHQSLTDLMQAMGSGLLVTDLMGFGVNLITGDYSRGVAGFWIEDGAIAYPVEEITIAGNLADMFRSIVAVGNDVDTRHNIRTGSVWLERMTIAGE</sequence>
<dbReference type="AlphaFoldDB" id="A0AAE3L423"/>
<evidence type="ECO:0000259" key="4">
    <source>
        <dbReference type="Pfam" id="PF19290"/>
    </source>
</evidence>
<dbReference type="GO" id="GO:0005829">
    <property type="term" value="C:cytosol"/>
    <property type="evidence" value="ECO:0007669"/>
    <property type="project" value="TreeGrafter"/>
</dbReference>
<dbReference type="GO" id="GO:0008237">
    <property type="term" value="F:metallopeptidase activity"/>
    <property type="evidence" value="ECO:0007669"/>
    <property type="project" value="InterPro"/>
</dbReference>
<reference evidence="5" key="1">
    <citation type="submission" date="2022-08" db="EMBL/GenBank/DDBJ databases">
        <title>Genomic Encyclopedia of Type Strains, Phase III (KMG-III): the genomes of soil and plant-associated and newly described type strains.</title>
        <authorList>
            <person name="Whitman W."/>
        </authorList>
    </citation>
    <scope>NUCLEOTIDE SEQUENCE</scope>
    <source>
        <strain evidence="5">HMT 1</strain>
    </source>
</reference>
<feature type="domain" description="Metalloprotease TldD/E N-terminal" evidence="2">
    <location>
        <begin position="37"/>
        <end position="105"/>
    </location>
</feature>
<evidence type="ECO:0000256" key="1">
    <source>
        <dbReference type="ARBA" id="ARBA00005836"/>
    </source>
</evidence>
<dbReference type="Pfam" id="PF19289">
    <property type="entry name" value="PmbA_TldD_3rd"/>
    <property type="match status" value="1"/>
</dbReference>
<comment type="caution">
    <text evidence="5">The sequence shown here is derived from an EMBL/GenBank/DDBJ whole genome shotgun (WGS) entry which is preliminary data.</text>
</comment>
<dbReference type="PANTHER" id="PTHR43421">
    <property type="entry name" value="METALLOPROTEASE PMBA"/>
    <property type="match status" value="1"/>
</dbReference>
<keyword evidence="6" id="KW-1185">Reference proteome</keyword>
<dbReference type="RefSeq" id="WP_259054829.1">
    <property type="nucleotide sequence ID" value="NZ_JANUCT010000007.1"/>
</dbReference>
<dbReference type="Proteomes" id="UP001204445">
    <property type="component" value="Unassembled WGS sequence"/>
</dbReference>
<gene>
    <name evidence="5" type="ORF">J2T55_001223</name>
</gene>
<dbReference type="PANTHER" id="PTHR43421:SF1">
    <property type="entry name" value="METALLOPROTEASE PMBA"/>
    <property type="match status" value="1"/>
</dbReference>
<dbReference type="InterPro" id="IPR045569">
    <property type="entry name" value="Metalloprtase-TldD/E_C"/>
</dbReference>
<feature type="domain" description="Metalloprotease TldD/E C-terminal" evidence="3">
    <location>
        <begin position="248"/>
        <end position="454"/>
    </location>
</feature>
<name>A0AAE3L423_9GAMM</name>
<feature type="domain" description="Metalloprotease TldD/E central" evidence="4">
    <location>
        <begin position="132"/>
        <end position="239"/>
    </location>
</feature>
<dbReference type="InterPro" id="IPR002510">
    <property type="entry name" value="Metalloprtase-TldD/E_N"/>
</dbReference>
<evidence type="ECO:0000313" key="6">
    <source>
        <dbReference type="Proteomes" id="UP001204445"/>
    </source>
</evidence>
<evidence type="ECO:0000259" key="2">
    <source>
        <dbReference type="Pfam" id="PF01523"/>
    </source>
</evidence>
<dbReference type="InterPro" id="IPR045570">
    <property type="entry name" value="Metalloprtase-TldD/E_cen_dom"/>
</dbReference>
<dbReference type="Gene3D" id="3.30.2290.10">
    <property type="entry name" value="PmbA/TldD superfamily"/>
    <property type="match status" value="1"/>
</dbReference>
<dbReference type="InterPro" id="IPR035068">
    <property type="entry name" value="TldD/PmbA_N"/>
</dbReference>
<dbReference type="InterPro" id="IPR036059">
    <property type="entry name" value="TldD/PmbA_sf"/>
</dbReference>
<dbReference type="SUPFAM" id="SSF111283">
    <property type="entry name" value="Putative modulator of DNA gyrase, PmbA/TldD"/>
    <property type="match status" value="1"/>
</dbReference>
<proteinExistence type="inferred from homology"/>
<organism evidence="5 6">
    <name type="scientific">Methylohalomonas lacus</name>
    <dbReference type="NCBI Taxonomy" id="398773"/>
    <lineage>
        <taxon>Bacteria</taxon>
        <taxon>Pseudomonadati</taxon>
        <taxon>Pseudomonadota</taxon>
        <taxon>Gammaproteobacteria</taxon>
        <taxon>Methylohalomonadales</taxon>
        <taxon>Methylohalomonadaceae</taxon>
        <taxon>Methylohalomonas</taxon>
    </lineage>
</organism>
<protein>
    <submittedName>
        <fullName evidence="5">PmbA protein</fullName>
    </submittedName>
</protein>
<comment type="similarity">
    <text evidence="1">Belongs to the peptidase U62 family.</text>
</comment>
<dbReference type="GO" id="GO:0006508">
    <property type="term" value="P:proteolysis"/>
    <property type="evidence" value="ECO:0007669"/>
    <property type="project" value="InterPro"/>
</dbReference>
<dbReference type="InterPro" id="IPR047657">
    <property type="entry name" value="PmbA"/>
</dbReference>
<dbReference type="Pfam" id="PF19290">
    <property type="entry name" value="PmbA_TldD_2nd"/>
    <property type="match status" value="1"/>
</dbReference>
<evidence type="ECO:0000259" key="3">
    <source>
        <dbReference type="Pfam" id="PF19289"/>
    </source>
</evidence>
<evidence type="ECO:0000313" key="5">
    <source>
        <dbReference type="EMBL" id="MCS3903203.1"/>
    </source>
</evidence>
<dbReference type="EMBL" id="JANUCT010000007">
    <property type="protein sequence ID" value="MCS3903203.1"/>
    <property type="molecule type" value="Genomic_DNA"/>
</dbReference>